<dbReference type="Pfam" id="PF00005">
    <property type="entry name" value="ABC_tran"/>
    <property type="match status" value="2"/>
</dbReference>
<dbReference type="PROSITE" id="PS50893">
    <property type="entry name" value="ABC_TRANSPORTER_2"/>
    <property type="match status" value="2"/>
</dbReference>
<dbReference type="InterPro" id="IPR017871">
    <property type="entry name" value="ABC_transporter-like_CS"/>
</dbReference>
<dbReference type="InterPro" id="IPR036640">
    <property type="entry name" value="ABC1_TM_sf"/>
</dbReference>
<keyword evidence="4" id="KW-0677">Repeat</keyword>
<dbReference type="GO" id="GO:0016020">
    <property type="term" value="C:membrane"/>
    <property type="evidence" value="ECO:0007669"/>
    <property type="project" value="UniProtKB-SubCell"/>
</dbReference>
<feature type="transmembrane region" description="Helical" evidence="10">
    <location>
        <begin position="1061"/>
        <end position="1087"/>
    </location>
</feature>
<evidence type="ECO:0000256" key="3">
    <source>
        <dbReference type="ARBA" id="ARBA00022692"/>
    </source>
</evidence>
<feature type="transmembrane region" description="Helical" evidence="10">
    <location>
        <begin position="108"/>
        <end position="124"/>
    </location>
</feature>
<feature type="transmembrane region" description="Helical" evidence="10">
    <location>
        <begin position="431"/>
        <end position="455"/>
    </location>
</feature>
<dbReference type="CDD" id="cd18604">
    <property type="entry name" value="ABC_6TM_VMR1_D2_like"/>
    <property type="match status" value="1"/>
</dbReference>
<dbReference type="InterPro" id="IPR011527">
    <property type="entry name" value="ABC1_TM_dom"/>
</dbReference>
<feature type="transmembrane region" description="Helical" evidence="10">
    <location>
        <begin position="283"/>
        <end position="302"/>
    </location>
</feature>
<feature type="transmembrane region" description="Helical" evidence="10">
    <location>
        <begin position="900"/>
        <end position="922"/>
    </location>
</feature>
<keyword evidence="6" id="KW-0067">ATP-binding</keyword>
<feature type="compositionally biased region" description="Polar residues" evidence="9">
    <location>
        <begin position="854"/>
        <end position="869"/>
    </location>
</feature>
<dbReference type="GO" id="GO:0140359">
    <property type="term" value="F:ABC-type transporter activity"/>
    <property type="evidence" value="ECO:0007669"/>
    <property type="project" value="InterPro"/>
</dbReference>
<dbReference type="CDD" id="cd18596">
    <property type="entry name" value="ABC_6TM_VMR1_D1_like"/>
    <property type="match status" value="1"/>
</dbReference>
<dbReference type="EMBL" id="JAUEPR010000008">
    <property type="protein sequence ID" value="KAK0481769.1"/>
    <property type="molecule type" value="Genomic_DNA"/>
</dbReference>
<feature type="transmembrane region" description="Helical" evidence="10">
    <location>
        <begin position="167"/>
        <end position="188"/>
    </location>
</feature>
<dbReference type="PANTHER" id="PTHR24223">
    <property type="entry name" value="ATP-BINDING CASSETTE SUB-FAMILY C"/>
    <property type="match status" value="1"/>
</dbReference>
<accession>A0AA39UGQ1</accession>
<feature type="domain" description="ABC transporter" evidence="11">
    <location>
        <begin position="1216"/>
        <end position="1451"/>
    </location>
</feature>
<comment type="caution">
    <text evidence="13">The sequence shown here is derived from an EMBL/GenBank/DDBJ whole genome shotgun (WGS) entry which is preliminary data.</text>
</comment>
<feature type="domain" description="ABC transmembrane type-1" evidence="12">
    <location>
        <begin position="293"/>
        <end position="565"/>
    </location>
</feature>
<protein>
    <submittedName>
        <fullName evidence="13">P-loop containing nucleoside triphosphate hydrolase protein</fullName>
    </submittedName>
</protein>
<feature type="transmembrane region" description="Helical" evidence="10">
    <location>
        <begin position="507"/>
        <end position="534"/>
    </location>
</feature>
<dbReference type="Gene3D" id="3.40.50.300">
    <property type="entry name" value="P-loop containing nucleotide triphosphate hydrolases"/>
    <property type="match status" value="2"/>
</dbReference>
<dbReference type="CDD" id="cd03244">
    <property type="entry name" value="ABCC_MRP_domain2"/>
    <property type="match status" value="1"/>
</dbReference>
<keyword evidence="3 10" id="KW-0812">Transmembrane</keyword>
<feature type="transmembrane region" description="Helical" evidence="10">
    <location>
        <begin position="554"/>
        <end position="573"/>
    </location>
</feature>
<sequence length="1464" mass="163312">MWQGGVADHLYRRSMFSRETLSSSVIIYAIAYDVGSRLHFPKTIRKVYRCFVAPFKNFLTLEDLADTIGEPAIPSVPVARALSVLACLQASGWLGCLVYALVLNGAPLSSTSLLAAFSWCYILCRTLALPPATPPYLSILYASLQAFTSLTRLSVEFTKTYDGRVVVLNSFCLITASLFVYIAGTLPVQRVRPALNIAQYKDMPSISLSMPEDDVTLWSWSTFSFIEPLFSLANARTLNESDIWSLSPYFRHKNLFNKYLEYHKRYPNHSLIRFLVVSNSLDLILDVVLELWSAIVGFLPAYALQEILSDLAKDTPESRQNAYYWAAVTFLAHLSFAQLDLFQGWHTRRCYERTRGQLFCALHYKSLRRQNIEGQVKHEGFENEGGAHLGKIVNLMQGDAFWEFSRLITSPIRLIIALVFLYNVVSWDGPALSGVVVVLVAYVFNYPLATYNISVTSSTQKTARMDTVNELLQNIRFLKFYGWEYHWSSKTEKARETELKWRVKENVVATLISFIWTWMPSATALTTFLCYTLVAGQRLTVSKAFTAIALFSQLQGPMTSLPGQIFAILHAYVSMQRIEKFLEEEEVPEWASTFTASSPPENTEHIGFSEATFEWGAAPKTPSSLSRFQLGPLNVVFPNAKLTVISGSTGSGKSAMLSALLGEMHCLSGKVSLNKQFHQVAYCAQNPWLEHASIRDNIIFGSSFGYDEERYNAVVEACALVKDLDILEAGDMTEIGEKGITLSGGQRARVALARAIYSEAKCILLDDPLAAVDMHTAQHLVENCLSGSLVKGRTIILVTHHIGLCLPITSYIIELSHGKVLQQGSVQELEDRGVLHKVIDTEDQPFASDDDSEPSATTAVNEADQLTNDSESRKPQLKSGNGKLIQVEARAEGRVSSRTYLTYIRAAGIISWILTVSLMLLIRSINISNQVFLSAWGEAYEDQSTLTTFITRVVTSSLKYPWSGFPSPDNDVKPWLMVYFYISMAGAFSVVSYISLGYYASLQASRSLFISLLHRITRAPSRFFDTTPIGRILNRFTSDINTIDGALQNSARQCLSGILDFVASFLVVLVVVPTFAPFALFIAWLYIRLAPSYIRASRDLRRLESVSLSPAFAGFDELLRGIVHVRAFGMEQRYQNAFYAKVDRFQTFDHVYVDGDTDCLGSVVVFATTVFALRMGVRSGAAAIVIVQSELQHKLELDFNSVERVVEYLDSNSGALVVEDLVVKYAPDLPAVLKGLSFVINPSEKIGVVLYVGTFASAHGRAGWGENIGSLSDNLFSIDGIDISTIGLEDLRTRITVVSQDVSLFSGTLRSNLDPLDQNTLQECMEVVERCHMMDVLHHTTTDFLDIPISQGSLSGGERQLVALARAMLRRTNIIIMDEATSQIDSHLDDQIQQTIREELSSAIVITIAHRLKTIIDYDRILVLDQGEIVEFGKPRELLQRVGSTFREMCKRSPDWPMLVQLAE</sequence>
<keyword evidence="7 10" id="KW-1133">Transmembrane helix</keyword>
<dbReference type="GO" id="GO:0005524">
    <property type="term" value="F:ATP binding"/>
    <property type="evidence" value="ECO:0007669"/>
    <property type="project" value="UniProtKB-KW"/>
</dbReference>
<dbReference type="SUPFAM" id="SSF52540">
    <property type="entry name" value="P-loop containing nucleoside triphosphate hydrolases"/>
    <property type="match status" value="2"/>
</dbReference>
<evidence type="ECO:0000256" key="10">
    <source>
        <dbReference type="SAM" id="Phobius"/>
    </source>
</evidence>
<dbReference type="PROSITE" id="PS00211">
    <property type="entry name" value="ABC_TRANSPORTER_1"/>
    <property type="match status" value="2"/>
</dbReference>
<evidence type="ECO:0000313" key="14">
    <source>
        <dbReference type="Proteomes" id="UP001175227"/>
    </source>
</evidence>
<proteinExistence type="predicted"/>
<dbReference type="Gene3D" id="1.20.1560.10">
    <property type="entry name" value="ABC transporter type 1, transmembrane domain"/>
    <property type="match status" value="2"/>
</dbReference>
<feature type="transmembrane region" description="Helical" evidence="10">
    <location>
        <begin position="20"/>
        <end position="40"/>
    </location>
</feature>
<dbReference type="PANTHER" id="PTHR24223:SF415">
    <property type="entry name" value="FI20190P1"/>
    <property type="match status" value="1"/>
</dbReference>
<dbReference type="SMART" id="SM00382">
    <property type="entry name" value="AAA"/>
    <property type="match status" value="2"/>
</dbReference>
<evidence type="ECO:0000256" key="9">
    <source>
        <dbReference type="SAM" id="MobiDB-lite"/>
    </source>
</evidence>
<organism evidence="13 14">
    <name type="scientific">Armillaria novae-zelandiae</name>
    <dbReference type="NCBI Taxonomy" id="153914"/>
    <lineage>
        <taxon>Eukaryota</taxon>
        <taxon>Fungi</taxon>
        <taxon>Dikarya</taxon>
        <taxon>Basidiomycota</taxon>
        <taxon>Agaricomycotina</taxon>
        <taxon>Agaricomycetes</taxon>
        <taxon>Agaricomycetidae</taxon>
        <taxon>Agaricales</taxon>
        <taxon>Marasmiineae</taxon>
        <taxon>Physalacriaceae</taxon>
        <taxon>Armillaria</taxon>
    </lineage>
</organism>
<evidence type="ECO:0000256" key="1">
    <source>
        <dbReference type="ARBA" id="ARBA00004141"/>
    </source>
</evidence>
<dbReference type="CDD" id="cd03250">
    <property type="entry name" value="ABCC_MRP_domain1"/>
    <property type="match status" value="1"/>
</dbReference>
<evidence type="ECO:0000259" key="12">
    <source>
        <dbReference type="PROSITE" id="PS50929"/>
    </source>
</evidence>
<evidence type="ECO:0000256" key="4">
    <source>
        <dbReference type="ARBA" id="ARBA00022737"/>
    </source>
</evidence>
<feature type="region of interest" description="Disordered" evidence="9">
    <location>
        <begin position="844"/>
        <end position="880"/>
    </location>
</feature>
<evidence type="ECO:0000256" key="5">
    <source>
        <dbReference type="ARBA" id="ARBA00022741"/>
    </source>
</evidence>
<dbReference type="InterPro" id="IPR003439">
    <property type="entry name" value="ABC_transporter-like_ATP-bd"/>
</dbReference>
<keyword evidence="14" id="KW-1185">Reference proteome</keyword>
<comment type="subcellular location">
    <subcellularLocation>
        <location evidence="1">Membrane</location>
        <topology evidence="1">Multi-pass membrane protein</topology>
    </subcellularLocation>
</comment>
<dbReference type="InterPro" id="IPR027417">
    <property type="entry name" value="P-loop_NTPase"/>
</dbReference>
<dbReference type="SUPFAM" id="SSF90123">
    <property type="entry name" value="ABC transporter transmembrane region"/>
    <property type="match status" value="2"/>
</dbReference>
<keyword evidence="5" id="KW-0547">Nucleotide-binding</keyword>
<feature type="transmembrane region" description="Helical" evidence="10">
    <location>
        <begin position="81"/>
        <end position="102"/>
    </location>
</feature>
<keyword evidence="2" id="KW-0813">Transport</keyword>
<keyword evidence="8 10" id="KW-0472">Membrane</keyword>
<feature type="transmembrane region" description="Helical" evidence="10">
    <location>
        <begin position="322"/>
        <end position="342"/>
    </location>
</feature>
<keyword evidence="13" id="KW-0378">Hydrolase</keyword>
<dbReference type="FunFam" id="1.20.1560.10:FF:000013">
    <property type="entry name" value="ABC transporter C family member 2"/>
    <property type="match status" value="1"/>
</dbReference>
<feature type="domain" description="ABC transmembrane type-1" evidence="12">
    <location>
        <begin position="944"/>
        <end position="1145"/>
    </location>
</feature>
<dbReference type="GO" id="GO:0016887">
    <property type="term" value="F:ATP hydrolysis activity"/>
    <property type="evidence" value="ECO:0007669"/>
    <property type="project" value="InterPro"/>
</dbReference>
<feature type="transmembrane region" description="Helical" evidence="10">
    <location>
        <begin position="404"/>
        <end position="425"/>
    </location>
</feature>
<dbReference type="FunFam" id="3.40.50.300:FF:000997">
    <property type="entry name" value="Multidrug resistance-associated protein 1"/>
    <property type="match status" value="1"/>
</dbReference>
<feature type="domain" description="ABC transporter" evidence="11">
    <location>
        <begin position="606"/>
        <end position="842"/>
    </location>
</feature>
<dbReference type="Pfam" id="PF00664">
    <property type="entry name" value="ABC_membrane"/>
    <property type="match status" value="2"/>
</dbReference>
<evidence type="ECO:0000256" key="8">
    <source>
        <dbReference type="ARBA" id="ARBA00023136"/>
    </source>
</evidence>
<reference evidence="13" key="1">
    <citation type="submission" date="2023-06" db="EMBL/GenBank/DDBJ databases">
        <authorList>
            <consortium name="Lawrence Berkeley National Laboratory"/>
            <person name="Ahrendt S."/>
            <person name="Sahu N."/>
            <person name="Indic B."/>
            <person name="Wong-Bajracharya J."/>
            <person name="Merenyi Z."/>
            <person name="Ke H.-M."/>
            <person name="Monk M."/>
            <person name="Kocsube S."/>
            <person name="Drula E."/>
            <person name="Lipzen A."/>
            <person name="Balint B."/>
            <person name="Henrissat B."/>
            <person name="Andreopoulos B."/>
            <person name="Martin F.M."/>
            <person name="Harder C.B."/>
            <person name="Rigling D."/>
            <person name="Ford K.L."/>
            <person name="Foster G.D."/>
            <person name="Pangilinan J."/>
            <person name="Papanicolaou A."/>
            <person name="Barry K."/>
            <person name="LaButti K."/>
            <person name="Viragh M."/>
            <person name="Koriabine M."/>
            <person name="Yan M."/>
            <person name="Riley R."/>
            <person name="Champramary S."/>
            <person name="Plett K.L."/>
            <person name="Tsai I.J."/>
            <person name="Slot J."/>
            <person name="Sipos G."/>
            <person name="Plett J."/>
            <person name="Nagy L.G."/>
            <person name="Grigoriev I.V."/>
        </authorList>
    </citation>
    <scope>NUCLEOTIDE SEQUENCE</scope>
    <source>
        <strain evidence="13">ICMP 16352</strain>
    </source>
</reference>
<dbReference type="InterPro" id="IPR050173">
    <property type="entry name" value="ABC_transporter_C-like"/>
</dbReference>
<dbReference type="Proteomes" id="UP001175227">
    <property type="component" value="Unassembled WGS sequence"/>
</dbReference>
<evidence type="ECO:0000259" key="11">
    <source>
        <dbReference type="PROSITE" id="PS50893"/>
    </source>
</evidence>
<evidence type="ECO:0000256" key="6">
    <source>
        <dbReference type="ARBA" id="ARBA00022840"/>
    </source>
</evidence>
<feature type="transmembrane region" description="Helical" evidence="10">
    <location>
        <begin position="978"/>
        <end position="1000"/>
    </location>
</feature>
<dbReference type="PROSITE" id="PS50929">
    <property type="entry name" value="ABC_TM1F"/>
    <property type="match status" value="2"/>
</dbReference>
<name>A0AA39UGQ1_9AGAR</name>
<gene>
    <name evidence="13" type="ORF">IW261DRAFT_1472360</name>
</gene>
<evidence type="ECO:0000256" key="2">
    <source>
        <dbReference type="ARBA" id="ARBA00022448"/>
    </source>
</evidence>
<evidence type="ECO:0000313" key="13">
    <source>
        <dbReference type="EMBL" id="KAK0481769.1"/>
    </source>
</evidence>
<dbReference type="InterPro" id="IPR003593">
    <property type="entry name" value="AAA+_ATPase"/>
</dbReference>
<evidence type="ECO:0000256" key="7">
    <source>
        <dbReference type="ARBA" id="ARBA00022989"/>
    </source>
</evidence>